<dbReference type="OrthoDB" id="2381339at2"/>
<dbReference type="Proteomes" id="UP000530514">
    <property type="component" value="Unassembled WGS sequence"/>
</dbReference>
<accession>A0A7W1XA40</accession>
<dbReference type="RefSeq" id="WP_033100111.1">
    <property type="nucleotide sequence ID" value="NZ_JACEIP010000009.1"/>
</dbReference>
<organism evidence="1 2">
    <name type="scientific">Thermoactinomyces daqus</name>
    <dbReference type="NCBI Taxonomy" id="1329516"/>
    <lineage>
        <taxon>Bacteria</taxon>
        <taxon>Bacillati</taxon>
        <taxon>Bacillota</taxon>
        <taxon>Bacilli</taxon>
        <taxon>Bacillales</taxon>
        <taxon>Thermoactinomycetaceae</taxon>
        <taxon>Thermoactinomyces</taxon>
    </lineage>
</organism>
<name>A0A7W1XA40_9BACL</name>
<gene>
    <name evidence="1" type="ORF">H1164_07700</name>
</gene>
<evidence type="ECO:0000313" key="1">
    <source>
        <dbReference type="EMBL" id="MBA4542784.1"/>
    </source>
</evidence>
<proteinExistence type="predicted"/>
<sequence length="141" mass="16560">MSYCCGASTIGFIGSYRQQSVMVHQVPLLYCPVCHDVQVHPAVKEEFELVVDYAKEDRVREVTLRETITPEMIEEWKEYGISFQEDADFEPILREQIDHSLDLLRVSKILNDKEWGEELKKRLKALTTQLKKLEEQKEESR</sequence>
<comment type="caution">
    <text evidence="1">The sequence shown here is derived from an EMBL/GenBank/DDBJ whole genome shotgun (WGS) entry which is preliminary data.</text>
</comment>
<evidence type="ECO:0008006" key="3">
    <source>
        <dbReference type="Google" id="ProtNLM"/>
    </source>
</evidence>
<evidence type="ECO:0000313" key="2">
    <source>
        <dbReference type="Proteomes" id="UP000530514"/>
    </source>
</evidence>
<keyword evidence="2" id="KW-1185">Reference proteome</keyword>
<protein>
    <recommendedName>
        <fullName evidence="3">YgiT-type zinc finger domain-containing protein</fullName>
    </recommendedName>
</protein>
<reference evidence="1 2" key="1">
    <citation type="submission" date="2020-07" db="EMBL/GenBank/DDBJ databases">
        <authorList>
            <person name="Feng H."/>
        </authorList>
    </citation>
    <scope>NUCLEOTIDE SEQUENCE [LARGE SCALE GENOMIC DNA]</scope>
    <source>
        <strain evidence="2">s-11</strain>
    </source>
</reference>
<dbReference type="EMBL" id="JACEIP010000009">
    <property type="protein sequence ID" value="MBA4542784.1"/>
    <property type="molecule type" value="Genomic_DNA"/>
</dbReference>
<dbReference type="AlphaFoldDB" id="A0A7W1XA40"/>